<evidence type="ECO:0000256" key="3">
    <source>
        <dbReference type="ARBA" id="ARBA00022801"/>
    </source>
</evidence>
<dbReference type="Gene3D" id="2.60.40.10">
    <property type="entry name" value="Immunoglobulins"/>
    <property type="match status" value="1"/>
</dbReference>
<dbReference type="GO" id="GO:0008061">
    <property type="term" value="F:chitin binding"/>
    <property type="evidence" value="ECO:0007669"/>
    <property type="project" value="InterPro"/>
</dbReference>
<dbReference type="CDD" id="cd00063">
    <property type="entry name" value="FN3"/>
    <property type="match status" value="1"/>
</dbReference>
<feature type="signal peptide" evidence="8">
    <location>
        <begin position="1"/>
        <end position="25"/>
    </location>
</feature>
<evidence type="ECO:0000256" key="2">
    <source>
        <dbReference type="ARBA" id="ARBA00012729"/>
    </source>
</evidence>
<name>A0A4R7TBF2_9ACTN</name>
<dbReference type="InterPro" id="IPR017853">
    <property type="entry name" value="GH"/>
</dbReference>
<dbReference type="PROSITE" id="PS01095">
    <property type="entry name" value="GH18_1"/>
    <property type="match status" value="1"/>
</dbReference>
<dbReference type="InterPro" id="IPR001579">
    <property type="entry name" value="Glyco_hydro_18_chit_AS"/>
</dbReference>
<gene>
    <name evidence="11" type="ORF">EV138_2869</name>
</gene>
<evidence type="ECO:0000259" key="10">
    <source>
        <dbReference type="PROSITE" id="PS51910"/>
    </source>
</evidence>
<dbReference type="PANTHER" id="PTHR45708">
    <property type="entry name" value="ENDOCHITINASE"/>
    <property type="match status" value="1"/>
</dbReference>
<evidence type="ECO:0000256" key="1">
    <source>
        <dbReference type="ARBA" id="ARBA00009121"/>
    </source>
</evidence>
<evidence type="ECO:0000313" key="12">
    <source>
        <dbReference type="Proteomes" id="UP000295151"/>
    </source>
</evidence>
<feature type="region of interest" description="Disordered" evidence="7">
    <location>
        <begin position="162"/>
        <end position="191"/>
    </location>
</feature>
<protein>
    <recommendedName>
        <fullName evidence="2">chitinase</fullName>
        <ecNumber evidence="2">3.2.1.14</ecNumber>
    </recommendedName>
</protein>
<dbReference type="InterPro" id="IPR001223">
    <property type="entry name" value="Glyco_hydro18_cat"/>
</dbReference>
<dbReference type="PANTHER" id="PTHR45708:SF49">
    <property type="entry name" value="ENDOCHITINASE"/>
    <property type="match status" value="1"/>
</dbReference>
<accession>A0A4R7TBF2</accession>
<keyword evidence="5" id="KW-0624">Polysaccharide degradation</keyword>
<dbReference type="SUPFAM" id="SSF49785">
    <property type="entry name" value="Galactose-binding domain-like"/>
    <property type="match status" value="1"/>
</dbReference>
<dbReference type="SMART" id="SM00060">
    <property type="entry name" value="FN3"/>
    <property type="match status" value="1"/>
</dbReference>
<evidence type="ECO:0000256" key="7">
    <source>
        <dbReference type="SAM" id="MobiDB-lite"/>
    </source>
</evidence>
<keyword evidence="4 6" id="KW-0326">Glycosidase</keyword>
<proteinExistence type="inferred from homology"/>
<dbReference type="InterPro" id="IPR011583">
    <property type="entry name" value="Chitinase_II/V-like_cat"/>
</dbReference>
<dbReference type="InterPro" id="IPR036116">
    <property type="entry name" value="FN3_sf"/>
</dbReference>
<evidence type="ECO:0000313" key="11">
    <source>
        <dbReference type="EMBL" id="TDU89305.1"/>
    </source>
</evidence>
<dbReference type="EC" id="3.2.1.14" evidence="2"/>
<keyword evidence="8" id="KW-0732">Signal</keyword>
<feature type="chain" id="PRO_5039168899" description="chitinase" evidence="8">
    <location>
        <begin position="26"/>
        <end position="574"/>
    </location>
</feature>
<dbReference type="Pfam" id="PF00041">
    <property type="entry name" value="fn3"/>
    <property type="match status" value="1"/>
</dbReference>
<keyword evidence="12" id="KW-1185">Reference proteome</keyword>
<sequence>MKPRTRPRTTIAIISTLLSAVVALAGVPVLSPTSSAATNLVTNGSFETGTLSGWSCSSGTGAAVSGSAHTGNWALQGSPTSGDNARCGQSVSVKPSSTYTLSAWVKGSNVYLGADGGTSTWSTNDSWNQLTTTFTTSSSATTVTVYVHGWYGLPAYQADDVVLDGPGGTAPPPDTTPPTTPGGLTVGSPTSSSLALSWSASSDANGVDHYDVVRGSGSGQSVGNVTSWTATGLSPSTTYSFKVRACDAAGNCSAYGASASGTTSSGPTDPPPGGGTLPKHVLTGYWQNFDNGATVQRIRDVQANYDLIAVAFADTDPSKPGGITFTLDPTLSSRLGGYTAADFKADITAKHQAGKRVILSVGGQNGTISVTNATAAANFASSALGILREYGFDGVDIDLENGVNAQYMGQALRSLQSSFGSGLIITMAPQTIDMQATSFEYFKLALNIKDILTIVNVQYYNSGAMNGCNGQVYSQGTVDFITAQACIMLQNGLRPDQVGLGLPASSRAAGSGYVSPTIVDNALDCLARGTNCGSFKPSTTWPSLRGAMTWSTNWDALNGNGFSSTVGSHVHSLP</sequence>
<dbReference type="InterPro" id="IPR003961">
    <property type="entry name" value="FN3_dom"/>
</dbReference>
<dbReference type="Gene3D" id="2.60.120.260">
    <property type="entry name" value="Galactose-binding domain-like"/>
    <property type="match status" value="1"/>
</dbReference>
<comment type="caution">
    <text evidence="11">The sequence shown here is derived from an EMBL/GenBank/DDBJ whole genome shotgun (WGS) entry which is preliminary data.</text>
</comment>
<dbReference type="InterPro" id="IPR013783">
    <property type="entry name" value="Ig-like_fold"/>
</dbReference>
<feature type="domain" description="GH18" evidence="10">
    <location>
        <begin position="280"/>
        <end position="574"/>
    </location>
</feature>
<dbReference type="GO" id="GO:0000272">
    <property type="term" value="P:polysaccharide catabolic process"/>
    <property type="evidence" value="ECO:0007669"/>
    <property type="project" value="UniProtKB-KW"/>
</dbReference>
<evidence type="ECO:0000256" key="4">
    <source>
        <dbReference type="ARBA" id="ARBA00023295"/>
    </source>
</evidence>
<dbReference type="Gene3D" id="3.20.20.80">
    <property type="entry name" value="Glycosidases"/>
    <property type="match status" value="1"/>
</dbReference>
<dbReference type="EMBL" id="SOCE01000001">
    <property type="protein sequence ID" value="TDU89305.1"/>
    <property type="molecule type" value="Genomic_DNA"/>
</dbReference>
<organism evidence="11 12">
    <name type="scientific">Kribbella voronezhensis</name>
    <dbReference type="NCBI Taxonomy" id="2512212"/>
    <lineage>
        <taxon>Bacteria</taxon>
        <taxon>Bacillati</taxon>
        <taxon>Actinomycetota</taxon>
        <taxon>Actinomycetes</taxon>
        <taxon>Propionibacteriales</taxon>
        <taxon>Kribbellaceae</taxon>
        <taxon>Kribbella</taxon>
    </lineage>
</organism>
<dbReference type="SMART" id="SM00636">
    <property type="entry name" value="Glyco_18"/>
    <property type="match status" value="1"/>
</dbReference>
<feature type="compositionally biased region" description="Low complexity" evidence="7">
    <location>
        <begin position="181"/>
        <end position="191"/>
    </location>
</feature>
<dbReference type="PROSITE" id="PS51910">
    <property type="entry name" value="GH18_2"/>
    <property type="match status" value="1"/>
</dbReference>
<feature type="compositionally biased region" description="Pro residues" evidence="7">
    <location>
        <begin position="169"/>
        <end position="180"/>
    </location>
</feature>
<dbReference type="OrthoDB" id="5172397at2"/>
<keyword evidence="3 6" id="KW-0378">Hydrolase</keyword>
<dbReference type="PROSITE" id="PS50853">
    <property type="entry name" value="FN3"/>
    <property type="match status" value="1"/>
</dbReference>
<dbReference type="RefSeq" id="WP_133979394.1">
    <property type="nucleotide sequence ID" value="NZ_SOCE01000001.1"/>
</dbReference>
<dbReference type="SUPFAM" id="SSF51445">
    <property type="entry name" value="(Trans)glycosidases"/>
    <property type="match status" value="1"/>
</dbReference>
<dbReference type="InterPro" id="IPR003305">
    <property type="entry name" value="CenC_carb-bd"/>
</dbReference>
<evidence type="ECO:0000259" key="9">
    <source>
        <dbReference type="PROSITE" id="PS50853"/>
    </source>
</evidence>
<dbReference type="CDD" id="cd02871">
    <property type="entry name" value="GH18_chitinase_D-like"/>
    <property type="match status" value="1"/>
</dbReference>
<dbReference type="SUPFAM" id="SSF49265">
    <property type="entry name" value="Fibronectin type III"/>
    <property type="match status" value="1"/>
</dbReference>
<feature type="compositionally biased region" description="Low complexity" evidence="7">
    <location>
        <begin position="257"/>
        <end position="267"/>
    </location>
</feature>
<evidence type="ECO:0000256" key="5">
    <source>
        <dbReference type="ARBA" id="ARBA00023326"/>
    </source>
</evidence>
<evidence type="ECO:0000256" key="6">
    <source>
        <dbReference type="RuleBase" id="RU000489"/>
    </source>
</evidence>
<keyword evidence="5" id="KW-0119">Carbohydrate metabolism</keyword>
<dbReference type="Pfam" id="PF00704">
    <property type="entry name" value="Glyco_hydro_18"/>
    <property type="match status" value="1"/>
</dbReference>
<dbReference type="AlphaFoldDB" id="A0A4R7TBF2"/>
<feature type="region of interest" description="Disordered" evidence="7">
    <location>
        <begin position="257"/>
        <end position="278"/>
    </location>
</feature>
<evidence type="ECO:0000256" key="8">
    <source>
        <dbReference type="SAM" id="SignalP"/>
    </source>
</evidence>
<dbReference type="Proteomes" id="UP000295151">
    <property type="component" value="Unassembled WGS sequence"/>
</dbReference>
<dbReference type="InterPro" id="IPR050542">
    <property type="entry name" value="Glycosyl_Hydrlase18_Chitinase"/>
</dbReference>
<dbReference type="Pfam" id="PF02018">
    <property type="entry name" value="CBM_4_9"/>
    <property type="match status" value="1"/>
</dbReference>
<reference evidence="11 12" key="1">
    <citation type="submission" date="2019-03" db="EMBL/GenBank/DDBJ databases">
        <title>Genomic Encyclopedia of Type Strains, Phase III (KMG-III): the genomes of soil and plant-associated and newly described type strains.</title>
        <authorList>
            <person name="Whitman W."/>
        </authorList>
    </citation>
    <scope>NUCLEOTIDE SEQUENCE [LARGE SCALE GENOMIC DNA]</scope>
    <source>
        <strain evidence="11 12">VKM Ac-2575</strain>
    </source>
</reference>
<comment type="similarity">
    <text evidence="1">Belongs to the glycosyl hydrolase 18 family. Chitinase class II subfamily.</text>
</comment>
<dbReference type="GO" id="GO:0008843">
    <property type="term" value="F:endochitinase activity"/>
    <property type="evidence" value="ECO:0007669"/>
    <property type="project" value="UniProtKB-EC"/>
</dbReference>
<feature type="domain" description="Fibronectin type-III" evidence="9">
    <location>
        <begin position="180"/>
        <end position="266"/>
    </location>
</feature>
<dbReference type="InterPro" id="IPR008979">
    <property type="entry name" value="Galactose-bd-like_sf"/>
</dbReference>